<reference evidence="2 3" key="1">
    <citation type="journal article" date="2007" name="Nature">
        <title>Evolution of genes and genomes on the Drosophila phylogeny.</title>
        <authorList>
            <consortium name="Drosophila 12 Genomes Consortium"/>
            <person name="Clark A.G."/>
            <person name="Eisen M.B."/>
            <person name="Smith D.R."/>
            <person name="Bergman C.M."/>
            <person name="Oliver B."/>
            <person name="Markow T.A."/>
            <person name="Kaufman T.C."/>
            <person name="Kellis M."/>
            <person name="Gelbart W."/>
            <person name="Iyer V.N."/>
            <person name="Pollard D.A."/>
            <person name="Sackton T.B."/>
            <person name="Larracuente A.M."/>
            <person name="Singh N.D."/>
            <person name="Abad J.P."/>
            <person name="Abt D.N."/>
            <person name="Adryan B."/>
            <person name="Aguade M."/>
            <person name="Akashi H."/>
            <person name="Anderson W.W."/>
            <person name="Aquadro C.F."/>
            <person name="Ardell D.H."/>
            <person name="Arguello R."/>
            <person name="Artieri C.G."/>
            <person name="Barbash D.A."/>
            <person name="Barker D."/>
            <person name="Barsanti P."/>
            <person name="Batterham P."/>
            <person name="Batzoglou S."/>
            <person name="Begun D."/>
            <person name="Bhutkar A."/>
            <person name="Blanco E."/>
            <person name="Bosak S.A."/>
            <person name="Bradley R.K."/>
            <person name="Brand A.D."/>
            <person name="Brent M.R."/>
            <person name="Brooks A.N."/>
            <person name="Brown R.H."/>
            <person name="Butlin R.K."/>
            <person name="Caggese C."/>
            <person name="Calvi B.R."/>
            <person name="Bernardo de Carvalho A."/>
            <person name="Caspi A."/>
            <person name="Castrezana S."/>
            <person name="Celniker S.E."/>
            <person name="Chang J.L."/>
            <person name="Chapple C."/>
            <person name="Chatterji S."/>
            <person name="Chinwalla A."/>
            <person name="Civetta A."/>
            <person name="Clifton S.W."/>
            <person name="Comeron J.M."/>
            <person name="Costello J.C."/>
            <person name="Coyne J.A."/>
            <person name="Daub J."/>
            <person name="David R.G."/>
            <person name="Delcher A.L."/>
            <person name="Delehaunty K."/>
            <person name="Do C.B."/>
            <person name="Ebling H."/>
            <person name="Edwards K."/>
            <person name="Eickbush T."/>
            <person name="Evans J.D."/>
            <person name="Filipski A."/>
            <person name="Findeiss S."/>
            <person name="Freyhult E."/>
            <person name="Fulton L."/>
            <person name="Fulton R."/>
            <person name="Garcia A.C."/>
            <person name="Gardiner A."/>
            <person name="Garfield D.A."/>
            <person name="Garvin B.E."/>
            <person name="Gibson G."/>
            <person name="Gilbert D."/>
            <person name="Gnerre S."/>
            <person name="Godfrey J."/>
            <person name="Good R."/>
            <person name="Gotea V."/>
            <person name="Gravely B."/>
            <person name="Greenberg A.J."/>
            <person name="Griffiths-Jones S."/>
            <person name="Gross S."/>
            <person name="Guigo R."/>
            <person name="Gustafson E.A."/>
            <person name="Haerty W."/>
            <person name="Hahn M.W."/>
            <person name="Halligan D.L."/>
            <person name="Halpern A.L."/>
            <person name="Halter G.M."/>
            <person name="Han M.V."/>
            <person name="Heger A."/>
            <person name="Hillier L."/>
            <person name="Hinrichs A.S."/>
            <person name="Holmes I."/>
            <person name="Hoskins R.A."/>
            <person name="Hubisz M.J."/>
            <person name="Hultmark D."/>
            <person name="Huntley M.A."/>
            <person name="Jaffe D.B."/>
            <person name="Jagadeeshan S."/>
            <person name="Jeck W.R."/>
            <person name="Johnson J."/>
            <person name="Jones C.D."/>
            <person name="Jordan W.C."/>
            <person name="Karpen G.H."/>
            <person name="Kataoka E."/>
            <person name="Keightley P.D."/>
            <person name="Kheradpour P."/>
            <person name="Kirkness E.F."/>
            <person name="Koerich L.B."/>
            <person name="Kristiansen K."/>
            <person name="Kudrna D."/>
            <person name="Kulathinal R.J."/>
            <person name="Kumar S."/>
            <person name="Kwok R."/>
            <person name="Lander E."/>
            <person name="Langley C.H."/>
            <person name="Lapoint R."/>
            <person name="Lazzaro B.P."/>
            <person name="Lee S.J."/>
            <person name="Levesque L."/>
            <person name="Li R."/>
            <person name="Lin C.F."/>
            <person name="Lin M.F."/>
            <person name="Lindblad-Toh K."/>
            <person name="Llopart A."/>
            <person name="Long M."/>
            <person name="Low L."/>
            <person name="Lozovsky E."/>
            <person name="Lu J."/>
            <person name="Luo M."/>
            <person name="Machado C.A."/>
            <person name="Makalowski W."/>
            <person name="Marzo M."/>
            <person name="Matsuda M."/>
            <person name="Matzkin L."/>
            <person name="McAllister B."/>
            <person name="McBride C.S."/>
            <person name="McKernan B."/>
            <person name="McKernan K."/>
            <person name="Mendez-Lago M."/>
            <person name="Minx P."/>
            <person name="Mollenhauer M.U."/>
            <person name="Montooth K."/>
            <person name="Mount S.M."/>
            <person name="Mu X."/>
            <person name="Myers E."/>
            <person name="Negre B."/>
            <person name="Newfeld S."/>
            <person name="Nielsen R."/>
            <person name="Noor M.A."/>
            <person name="O'Grady P."/>
            <person name="Pachter L."/>
            <person name="Papaceit M."/>
            <person name="Parisi M.J."/>
            <person name="Parisi M."/>
            <person name="Parts L."/>
            <person name="Pedersen J.S."/>
            <person name="Pesole G."/>
            <person name="Phillippy A.M."/>
            <person name="Ponting C.P."/>
            <person name="Pop M."/>
            <person name="Porcelli D."/>
            <person name="Powell J.R."/>
            <person name="Prohaska S."/>
            <person name="Pruitt K."/>
            <person name="Puig M."/>
            <person name="Quesneville H."/>
            <person name="Ram K.R."/>
            <person name="Rand D."/>
            <person name="Rasmussen M.D."/>
            <person name="Reed L.K."/>
            <person name="Reenan R."/>
            <person name="Reily A."/>
            <person name="Remington K.A."/>
            <person name="Rieger T.T."/>
            <person name="Ritchie M.G."/>
            <person name="Robin C."/>
            <person name="Rogers Y.H."/>
            <person name="Rohde C."/>
            <person name="Rozas J."/>
            <person name="Rubenfield M.J."/>
            <person name="Ruiz A."/>
            <person name="Russo S."/>
            <person name="Salzberg S.L."/>
            <person name="Sanchez-Gracia A."/>
            <person name="Saranga D.J."/>
            <person name="Sato H."/>
            <person name="Schaeffer S.W."/>
            <person name="Schatz M.C."/>
            <person name="Schlenke T."/>
            <person name="Schwartz R."/>
            <person name="Segarra C."/>
            <person name="Singh R.S."/>
            <person name="Sirot L."/>
            <person name="Sirota M."/>
            <person name="Sisneros N.B."/>
            <person name="Smith C.D."/>
            <person name="Smith T.F."/>
            <person name="Spieth J."/>
            <person name="Stage D.E."/>
            <person name="Stark A."/>
            <person name="Stephan W."/>
            <person name="Strausberg R.L."/>
            <person name="Strempel S."/>
            <person name="Sturgill D."/>
            <person name="Sutton G."/>
            <person name="Sutton G.G."/>
            <person name="Tao W."/>
            <person name="Teichmann S."/>
            <person name="Tobari Y.N."/>
            <person name="Tomimura Y."/>
            <person name="Tsolas J.M."/>
            <person name="Valente V.L."/>
            <person name="Venter E."/>
            <person name="Venter J.C."/>
            <person name="Vicario S."/>
            <person name="Vieira F.G."/>
            <person name="Vilella A.J."/>
            <person name="Villasante A."/>
            <person name="Walenz B."/>
            <person name="Wang J."/>
            <person name="Wasserman M."/>
            <person name="Watts T."/>
            <person name="Wilson D."/>
            <person name="Wilson R.K."/>
            <person name="Wing R.A."/>
            <person name="Wolfner M.F."/>
            <person name="Wong A."/>
            <person name="Wong G.K."/>
            <person name="Wu C.I."/>
            <person name="Wu G."/>
            <person name="Yamamoto D."/>
            <person name="Yang H.P."/>
            <person name="Yang S.P."/>
            <person name="Yorke J.A."/>
            <person name="Yoshida K."/>
            <person name="Zdobnov E."/>
            <person name="Zhang P."/>
            <person name="Zhang Y."/>
            <person name="Zimin A.V."/>
            <person name="Baldwin J."/>
            <person name="Abdouelleil A."/>
            <person name="Abdulkadir J."/>
            <person name="Abebe A."/>
            <person name="Abera B."/>
            <person name="Abreu J."/>
            <person name="Acer S.C."/>
            <person name="Aftuck L."/>
            <person name="Alexander A."/>
            <person name="An P."/>
            <person name="Anderson E."/>
            <person name="Anderson S."/>
            <person name="Arachi H."/>
            <person name="Azer M."/>
            <person name="Bachantsang P."/>
            <person name="Barry A."/>
            <person name="Bayul T."/>
            <person name="Berlin A."/>
            <person name="Bessette D."/>
            <person name="Bloom T."/>
            <person name="Blye J."/>
            <person name="Boguslavskiy L."/>
            <person name="Bonnet C."/>
            <person name="Boukhgalter B."/>
            <person name="Bourzgui I."/>
            <person name="Brown A."/>
            <person name="Cahill P."/>
            <person name="Channer S."/>
            <person name="Cheshatsang Y."/>
            <person name="Chuda L."/>
            <person name="Citroen M."/>
            <person name="Collymore A."/>
            <person name="Cooke P."/>
            <person name="Costello M."/>
            <person name="D'Aco K."/>
            <person name="Daza R."/>
            <person name="De Haan G."/>
            <person name="DeGray S."/>
            <person name="DeMaso C."/>
            <person name="Dhargay N."/>
            <person name="Dooley K."/>
            <person name="Dooley E."/>
            <person name="Doricent M."/>
            <person name="Dorje P."/>
            <person name="Dorjee K."/>
            <person name="Dupes A."/>
            <person name="Elong R."/>
            <person name="Falk J."/>
            <person name="Farina A."/>
            <person name="Faro S."/>
            <person name="Ferguson D."/>
            <person name="Fisher S."/>
            <person name="Foley C.D."/>
            <person name="Franke A."/>
            <person name="Friedrich D."/>
            <person name="Gadbois L."/>
            <person name="Gearin G."/>
            <person name="Gearin C.R."/>
            <person name="Giannoukos G."/>
            <person name="Goode T."/>
            <person name="Graham J."/>
            <person name="Grandbois E."/>
            <person name="Grewal S."/>
            <person name="Gyaltsen K."/>
            <person name="Hafez N."/>
            <person name="Hagos B."/>
            <person name="Hall J."/>
            <person name="Henson C."/>
            <person name="Hollinger A."/>
            <person name="Honan T."/>
            <person name="Huard M.D."/>
            <person name="Hughes L."/>
            <person name="Hurhula B."/>
            <person name="Husby M.E."/>
            <person name="Kamat A."/>
            <person name="Kanga B."/>
            <person name="Kashin S."/>
            <person name="Khazanovich D."/>
            <person name="Kisner P."/>
            <person name="Lance K."/>
            <person name="Lara M."/>
            <person name="Lee W."/>
            <person name="Lennon N."/>
            <person name="Letendre F."/>
            <person name="LeVine R."/>
            <person name="Lipovsky A."/>
            <person name="Liu X."/>
            <person name="Liu J."/>
            <person name="Liu S."/>
            <person name="Lokyitsang T."/>
            <person name="Lokyitsang Y."/>
            <person name="Lubonja R."/>
            <person name="Lui A."/>
            <person name="MacDonald P."/>
            <person name="Magnisalis V."/>
            <person name="Maru K."/>
            <person name="Matthews C."/>
            <person name="McCusker W."/>
            <person name="McDonough S."/>
            <person name="Mehta T."/>
            <person name="Meldrim J."/>
            <person name="Meneus L."/>
            <person name="Mihai O."/>
            <person name="Mihalev A."/>
            <person name="Mihova T."/>
            <person name="Mittelman R."/>
            <person name="Mlenga V."/>
            <person name="Montmayeur A."/>
            <person name="Mulrain L."/>
            <person name="Navidi A."/>
            <person name="Naylor J."/>
            <person name="Negash T."/>
            <person name="Nguyen T."/>
            <person name="Nguyen N."/>
            <person name="Nicol R."/>
            <person name="Norbu C."/>
            <person name="Norbu N."/>
            <person name="Novod N."/>
            <person name="O'Neill B."/>
            <person name="Osman S."/>
            <person name="Markiewicz E."/>
            <person name="Oyono O.L."/>
            <person name="Patti C."/>
            <person name="Phunkhang P."/>
            <person name="Pierre F."/>
            <person name="Priest M."/>
            <person name="Raghuraman S."/>
            <person name="Rege F."/>
            <person name="Reyes R."/>
            <person name="Rise C."/>
            <person name="Rogov P."/>
            <person name="Ross K."/>
            <person name="Ryan E."/>
            <person name="Settipalli S."/>
            <person name="Shea T."/>
            <person name="Sherpa N."/>
            <person name="Shi L."/>
            <person name="Shih D."/>
            <person name="Sparrow T."/>
            <person name="Spaulding J."/>
            <person name="Stalker J."/>
            <person name="Stange-Thomann N."/>
            <person name="Stavropoulos S."/>
            <person name="Stone C."/>
            <person name="Strader C."/>
            <person name="Tesfaye S."/>
            <person name="Thomson T."/>
            <person name="Thoulutsang Y."/>
            <person name="Thoulutsang D."/>
            <person name="Topham K."/>
            <person name="Topping I."/>
            <person name="Tsamla T."/>
            <person name="Vassiliev H."/>
            <person name="Vo A."/>
            <person name="Wangchuk T."/>
            <person name="Wangdi T."/>
            <person name="Weiand M."/>
            <person name="Wilkinson J."/>
            <person name="Wilson A."/>
            <person name="Yadav S."/>
            <person name="Young G."/>
            <person name="Yu Q."/>
            <person name="Zembek L."/>
            <person name="Zhong D."/>
            <person name="Zimmer A."/>
            <person name="Zwirko Z."/>
            <person name="Jaffe D.B."/>
            <person name="Alvarez P."/>
            <person name="Brockman W."/>
            <person name="Butler J."/>
            <person name="Chin C."/>
            <person name="Gnerre S."/>
            <person name="Grabherr M."/>
            <person name="Kleber M."/>
            <person name="Mauceli E."/>
            <person name="MacCallum I."/>
        </authorList>
    </citation>
    <scope>NUCLEOTIDE SEQUENCE [LARGE SCALE GENOMIC DNA]</scope>
    <source>
        <strain evidence="3">Tucson 14024-0371.13</strain>
    </source>
</reference>
<accession>B3MG09</accession>
<name>B3MG09_DROAN</name>
<gene>
    <name evidence="2" type="primary">Dana\GF12349</name>
    <name evidence="2" type="synonym">dana_GLEANR_12352</name>
    <name evidence="2" type="ORF">GF12349</name>
</gene>
<protein>
    <submittedName>
        <fullName evidence="2">Uncharacterized protein</fullName>
    </submittedName>
</protein>
<organism evidence="2 3">
    <name type="scientific">Drosophila ananassae</name>
    <name type="common">Fruit fly</name>
    <dbReference type="NCBI Taxonomy" id="7217"/>
    <lineage>
        <taxon>Eukaryota</taxon>
        <taxon>Metazoa</taxon>
        <taxon>Ecdysozoa</taxon>
        <taxon>Arthropoda</taxon>
        <taxon>Hexapoda</taxon>
        <taxon>Insecta</taxon>
        <taxon>Pterygota</taxon>
        <taxon>Neoptera</taxon>
        <taxon>Endopterygota</taxon>
        <taxon>Diptera</taxon>
        <taxon>Brachycera</taxon>
        <taxon>Muscomorpha</taxon>
        <taxon>Ephydroidea</taxon>
        <taxon>Drosophilidae</taxon>
        <taxon>Drosophila</taxon>
        <taxon>Sophophora</taxon>
    </lineage>
</organism>
<dbReference type="EMBL" id="CH902619">
    <property type="protein sequence ID" value="EDV35691.1"/>
    <property type="molecule type" value="Genomic_DNA"/>
</dbReference>
<dbReference type="PhylomeDB" id="B3MG09"/>
<dbReference type="AlphaFoldDB" id="B3MG09"/>
<dbReference type="STRING" id="7217.B3MG09"/>
<keyword evidence="3" id="KW-1185">Reference proteome</keyword>
<dbReference type="OMA" id="ISEHYDW"/>
<dbReference type="Proteomes" id="UP000007801">
    <property type="component" value="Unassembled WGS sequence"/>
</dbReference>
<feature type="region of interest" description="Disordered" evidence="1">
    <location>
        <begin position="117"/>
        <end position="150"/>
    </location>
</feature>
<evidence type="ECO:0000313" key="2">
    <source>
        <dbReference type="EMBL" id="EDV35691.1"/>
    </source>
</evidence>
<sequence>MMLNRALTGLSYTKTSYSKRRMSEERLIYKRKSTKVTIQSRPTTWPDLTRPPFLLVKSFFNLRHLDTGYEAKHVSQATDELSFKPHRTLLVELMKLPDRDRNNPYLRISEHYDWDRNRSIVPSNPNPQPEEFLQADPQPIQESDPIAETP</sequence>
<dbReference type="GeneID" id="6495200"/>
<dbReference type="InParanoid" id="B3MG09"/>
<proteinExistence type="predicted"/>
<dbReference type="OrthoDB" id="7823046at2759"/>
<dbReference type="HOGENOM" id="CLU_1742442_0_0_1"/>
<dbReference type="KEGG" id="dan:6495200"/>
<evidence type="ECO:0000313" key="3">
    <source>
        <dbReference type="Proteomes" id="UP000007801"/>
    </source>
</evidence>
<evidence type="ECO:0000256" key="1">
    <source>
        <dbReference type="SAM" id="MobiDB-lite"/>
    </source>
</evidence>